<keyword evidence="2" id="KW-0378">Hydrolase</keyword>
<dbReference type="Proteomes" id="UP000075430">
    <property type="component" value="Unassembled WGS sequence"/>
</dbReference>
<feature type="domain" description="NodB homology" evidence="4">
    <location>
        <begin position="46"/>
        <end position="228"/>
    </location>
</feature>
<sequence length="244" mass="27920">MRCFHLIIFICVLTGVTAVSADAKSLKRSDMEKTGNVYWDIRTEEKKLSLTFDDGPHPVYTEAVLDVLKKYNVKATFFCIGSHIDRYPVTAKRIVAEGHEIGNHTMNHVYFHRLKRKDILKELHSTAQQIRALQPEGDKLFRPPGGSLNHTAFKSILKEGYHIVMWSWNQDPMDWSRPGKGKIVRHIVSNARDGDIILLHDGGGNRRQTVEALKEIIPQLKKQGYTFVKVSDLIGPYFDPFEIH</sequence>
<name>A0A150F648_9BACI</name>
<keyword evidence="1" id="KW-0479">Metal-binding</keyword>
<evidence type="ECO:0000313" key="5">
    <source>
        <dbReference type="EMBL" id="KXZ18422.1"/>
    </source>
</evidence>
<dbReference type="AlphaFoldDB" id="A0A150F648"/>
<evidence type="ECO:0000256" key="2">
    <source>
        <dbReference type="ARBA" id="ARBA00022801"/>
    </source>
</evidence>
<gene>
    <name evidence="5" type="ORF">AXI58_16545</name>
</gene>
<dbReference type="SUPFAM" id="SSF88713">
    <property type="entry name" value="Glycoside hydrolase/deacetylase"/>
    <property type="match status" value="1"/>
</dbReference>
<dbReference type="GO" id="GO:0016810">
    <property type="term" value="F:hydrolase activity, acting on carbon-nitrogen (but not peptide) bonds"/>
    <property type="evidence" value="ECO:0007669"/>
    <property type="project" value="InterPro"/>
</dbReference>
<dbReference type="GO" id="GO:0016020">
    <property type="term" value="C:membrane"/>
    <property type="evidence" value="ECO:0007669"/>
    <property type="project" value="TreeGrafter"/>
</dbReference>
<feature type="signal peptide" evidence="3">
    <location>
        <begin position="1"/>
        <end position="21"/>
    </location>
</feature>
<dbReference type="Gene3D" id="3.20.20.370">
    <property type="entry name" value="Glycoside hydrolase/deacetylase"/>
    <property type="match status" value="1"/>
</dbReference>
<dbReference type="GO" id="GO:0005975">
    <property type="term" value="P:carbohydrate metabolic process"/>
    <property type="evidence" value="ECO:0007669"/>
    <property type="project" value="InterPro"/>
</dbReference>
<evidence type="ECO:0000256" key="1">
    <source>
        <dbReference type="ARBA" id="ARBA00022723"/>
    </source>
</evidence>
<accession>A0A150F648</accession>
<dbReference type="PROSITE" id="PS51677">
    <property type="entry name" value="NODB"/>
    <property type="match status" value="1"/>
</dbReference>
<evidence type="ECO:0000256" key="3">
    <source>
        <dbReference type="SAM" id="SignalP"/>
    </source>
</evidence>
<dbReference type="InterPro" id="IPR011330">
    <property type="entry name" value="Glyco_hydro/deAcase_b/a-brl"/>
</dbReference>
<dbReference type="RefSeq" id="WP_061521876.1">
    <property type="nucleotide sequence ID" value="NZ_JARLZY010000025.1"/>
</dbReference>
<evidence type="ECO:0000313" key="6">
    <source>
        <dbReference type="Proteomes" id="UP000075430"/>
    </source>
</evidence>
<dbReference type="Pfam" id="PF01522">
    <property type="entry name" value="Polysacc_deac_1"/>
    <property type="match status" value="1"/>
</dbReference>
<organism evidence="5 6">
    <name type="scientific">Bacillus nakamurai</name>
    <dbReference type="NCBI Taxonomy" id="1793963"/>
    <lineage>
        <taxon>Bacteria</taxon>
        <taxon>Bacillati</taxon>
        <taxon>Bacillota</taxon>
        <taxon>Bacilli</taxon>
        <taxon>Bacillales</taxon>
        <taxon>Bacillaceae</taxon>
        <taxon>Bacillus</taxon>
    </lineage>
</organism>
<dbReference type="PANTHER" id="PTHR10587:SF133">
    <property type="entry name" value="CHITIN DEACETYLASE 1-RELATED"/>
    <property type="match status" value="1"/>
</dbReference>
<comment type="caution">
    <text evidence="5">The sequence shown here is derived from an EMBL/GenBank/DDBJ whole genome shotgun (WGS) entry which is preliminary data.</text>
</comment>
<feature type="chain" id="PRO_5007561447" evidence="3">
    <location>
        <begin position="22"/>
        <end position="244"/>
    </location>
</feature>
<dbReference type="STRING" id="1793963.AXI58_16545"/>
<dbReference type="PANTHER" id="PTHR10587">
    <property type="entry name" value="GLYCOSYL TRANSFERASE-RELATED"/>
    <property type="match status" value="1"/>
</dbReference>
<reference evidence="6" key="1">
    <citation type="submission" date="2016-02" db="EMBL/GenBank/DDBJ databases">
        <authorList>
            <person name="Dunlap C."/>
        </authorList>
    </citation>
    <scope>NUCLEOTIDE SEQUENCE [LARGE SCALE GENOMIC DNA]</scope>
    <source>
        <strain evidence="6">NRRL B-41092</strain>
    </source>
</reference>
<dbReference type="InterPro" id="IPR002509">
    <property type="entry name" value="NODB_dom"/>
</dbReference>
<protein>
    <submittedName>
        <fullName evidence="5">Chitooligosaccharide deacetylase</fullName>
    </submittedName>
</protein>
<proteinExistence type="predicted"/>
<dbReference type="GO" id="GO:0046872">
    <property type="term" value="F:metal ion binding"/>
    <property type="evidence" value="ECO:0007669"/>
    <property type="project" value="UniProtKB-KW"/>
</dbReference>
<dbReference type="InterPro" id="IPR050248">
    <property type="entry name" value="Polysacc_deacetylase_ArnD"/>
</dbReference>
<keyword evidence="3" id="KW-0732">Signal</keyword>
<dbReference type="EMBL" id="LSBA01000017">
    <property type="protein sequence ID" value="KXZ18422.1"/>
    <property type="molecule type" value="Genomic_DNA"/>
</dbReference>
<evidence type="ECO:0000259" key="4">
    <source>
        <dbReference type="PROSITE" id="PS51677"/>
    </source>
</evidence>
<keyword evidence="6" id="KW-1185">Reference proteome</keyword>
<dbReference type="OrthoDB" id="9812065at2"/>